<accession>A0A067CSB7</accession>
<dbReference type="GO" id="GO:0000077">
    <property type="term" value="P:DNA damage checkpoint signaling"/>
    <property type="evidence" value="ECO:0007669"/>
    <property type="project" value="TreeGrafter"/>
</dbReference>
<keyword evidence="8" id="KW-1185">Reference proteome</keyword>
<dbReference type="GO" id="GO:0033314">
    <property type="term" value="P:mitotic DNA replication checkpoint signaling"/>
    <property type="evidence" value="ECO:0007669"/>
    <property type="project" value="TreeGrafter"/>
</dbReference>
<dbReference type="GeneID" id="24140650"/>
<dbReference type="Pfam" id="PF21960">
    <property type="entry name" value="RCF1-5-like_lid"/>
    <property type="match status" value="1"/>
</dbReference>
<dbReference type="STRING" id="695850.A0A067CSB7"/>
<organism evidence="7 8">
    <name type="scientific">Saprolegnia parasitica (strain CBS 223.65)</name>
    <dbReference type="NCBI Taxonomy" id="695850"/>
    <lineage>
        <taxon>Eukaryota</taxon>
        <taxon>Sar</taxon>
        <taxon>Stramenopiles</taxon>
        <taxon>Oomycota</taxon>
        <taxon>Saprolegniomycetes</taxon>
        <taxon>Saprolegniales</taxon>
        <taxon>Saprolegniaceae</taxon>
        <taxon>Saprolegnia</taxon>
    </lineage>
</organism>
<keyword evidence="4" id="KW-0067">ATP-binding</keyword>
<dbReference type="PANTHER" id="PTHR12172:SF0">
    <property type="entry name" value="CELL CYCLE CHECKPOINT PROTEIN RAD17"/>
    <property type="match status" value="1"/>
</dbReference>
<evidence type="ECO:0000256" key="6">
    <source>
        <dbReference type="ARBA" id="ARBA00023306"/>
    </source>
</evidence>
<dbReference type="VEuPathDB" id="FungiDB:SPRG_19229"/>
<gene>
    <name evidence="7" type="ORF">SPRG_19229</name>
</gene>
<dbReference type="RefSeq" id="XP_012195649.1">
    <property type="nucleotide sequence ID" value="XM_012340259.1"/>
</dbReference>
<protein>
    <submittedName>
        <fullName evidence="7">Uncharacterized protein</fullName>
    </submittedName>
</protein>
<dbReference type="PANTHER" id="PTHR12172">
    <property type="entry name" value="CELL CYCLE CHECKPOINT PROTEIN RAD17"/>
    <property type="match status" value="1"/>
</dbReference>
<dbReference type="CDD" id="cd18140">
    <property type="entry name" value="HLD_clamp_RFC"/>
    <property type="match status" value="1"/>
</dbReference>
<keyword evidence="3" id="KW-0227">DNA damage</keyword>
<dbReference type="GO" id="GO:0005524">
    <property type="term" value="F:ATP binding"/>
    <property type="evidence" value="ECO:0007669"/>
    <property type="project" value="UniProtKB-KW"/>
</dbReference>
<dbReference type="InterPro" id="IPR047854">
    <property type="entry name" value="RFC_lid"/>
</dbReference>
<dbReference type="GO" id="GO:0003689">
    <property type="term" value="F:DNA clamp loader activity"/>
    <property type="evidence" value="ECO:0007669"/>
    <property type="project" value="TreeGrafter"/>
</dbReference>
<comment type="subcellular location">
    <subcellularLocation>
        <location evidence="1">Nucleus</location>
    </subcellularLocation>
</comment>
<evidence type="ECO:0000256" key="3">
    <source>
        <dbReference type="ARBA" id="ARBA00022763"/>
    </source>
</evidence>
<evidence type="ECO:0000256" key="5">
    <source>
        <dbReference type="ARBA" id="ARBA00023242"/>
    </source>
</evidence>
<dbReference type="EMBL" id="KK583192">
    <property type="protein sequence ID" value="KDO33599.1"/>
    <property type="molecule type" value="Genomic_DNA"/>
</dbReference>
<keyword evidence="2" id="KW-0547">Nucleotide-binding</keyword>
<dbReference type="GO" id="GO:0005634">
    <property type="term" value="C:nucleus"/>
    <property type="evidence" value="ECO:0007669"/>
    <property type="project" value="UniProtKB-SubCell"/>
</dbReference>
<dbReference type="InterPro" id="IPR004582">
    <property type="entry name" value="Checkpoint_prot_Rad17_Rad24"/>
</dbReference>
<dbReference type="Proteomes" id="UP000030745">
    <property type="component" value="Unassembled WGS sequence"/>
</dbReference>
<dbReference type="Gene3D" id="1.10.8.60">
    <property type="match status" value="1"/>
</dbReference>
<keyword evidence="6" id="KW-0131">Cell cycle</keyword>
<dbReference type="GO" id="GO:0006281">
    <property type="term" value="P:DNA repair"/>
    <property type="evidence" value="ECO:0007669"/>
    <property type="project" value="InterPro"/>
</dbReference>
<name>A0A067CSB7_SAPPC</name>
<sequence length="240" mass="26724">MMKKYLGRVAARENVRLSSTQLSAIVEQSHGDLRHAVNTLQFQRKAATSKVKDDVRARDTFASDFHLIGRVLHPKDRHEDDVLRECTLESAHVLATVHHNCVDVFTEIEDVYAAFETFSATDVLLRSAYRDRSNANYYHATQQLGKTLIERAIRVANAHPAPPAFRPIARPSTYAVDAASRHVRAQAQAAFASRHTGAALHRDIVPYQRWLGHGRSAAIDASALETVDDDDIVDSDMDGT</sequence>
<evidence type="ECO:0000256" key="1">
    <source>
        <dbReference type="ARBA" id="ARBA00004123"/>
    </source>
</evidence>
<evidence type="ECO:0000256" key="2">
    <source>
        <dbReference type="ARBA" id="ARBA00022741"/>
    </source>
</evidence>
<proteinExistence type="predicted"/>
<evidence type="ECO:0000313" key="8">
    <source>
        <dbReference type="Proteomes" id="UP000030745"/>
    </source>
</evidence>
<dbReference type="KEGG" id="spar:SPRG_19229"/>
<dbReference type="AlphaFoldDB" id="A0A067CSB7"/>
<evidence type="ECO:0000313" key="7">
    <source>
        <dbReference type="EMBL" id="KDO33599.1"/>
    </source>
</evidence>
<dbReference type="GO" id="GO:0003682">
    <property type="term" value="F:chromatin binding"/>
    <property type="evidence" value="ECO:0007669"/>
    <property type="project" value="TreeGrafter"/>
</dbReference>
<reference evidence="7 8" key="1">
    <citation type="journal article" date="2013" name="PLoS Genet.">
        <title>Distinctive expansion of potential virulence genes in the genome of the oomycete fish pathogen Saprolegnia parasitica.</title>
        <authorList>
            <person name="Jiang R.H."/>
            <person name="de Bruijn I."/>
            <person name="Haas B.J."/>
            <person name="Belmonte R."/>
            <person name="Lobach L."/>
            <person name="Christie J."/>
            <person name="van den Ackerveken G."/>
            <person name="Bottin A."/>
            <person name="Bulone V."/>
            <person name="Diaz-Moreno S.M."/>
            <person name="Dumas B."/>
            <person name="Fan L."/>
            <person name="Gaulin E."/>
            <person name="Govers F."/>
            <person name="Grenville-Briggs L.J."/>
            <person name="Horner N.R."/>
            <person name="Levin J.Z."/>
            <person name="Mammella M."/>
            <person name="Meijer H.J."/>
            <person name="Morris P."/>
            <person name="Nusbaum C."/>
            <person name="Oome S."/>
            <person name="Phillips A.J."/>
            <person name="van Rooyen D."/>
            <person name="Rzeszutek E."/>
            <person name="Saraiva M."/>
            <person name="Secombes C.J."/>
            <person name="Seidl M.F."/>
            <person name="Snel B."/>
            <person name="Stassen J.H."/>
            <person name="Sykes S."/>
            <person name="Tripathy S."/>
            <person name="van den Berg H."/>
            <person name="Vega-Arreguin J.C."/>
            <person name="Wawra S."/>
            <person name="Young S.K."/>
            <person name="Zeng Q."/>
            <person name="Dieguez-Uribeondo J."/>
            <person name="Russ C."/>
            <person name="Tyler B.M."/>
            <person name="van West P."/>
        </authorList>
    </citation>
    <scope>NUCLEOTIDE SEQUENCE [LARGE SCALE GENOMIC DNA]</scope>
    <source>
        <strain evidence="7 8">CBS 223.65</strain>
    </source>
</reference>
<dbReference type="OrthoDB" id="10265971at2759"/>
<evidence type="ECO:0000256" key="4">
    <source>
        <dbReference type="ARBA" id="ARBA00022840"/>
    </source>
</evidence>
<keyword evidence="5" id="KW-0539">Nucleus</keyword>